<comment type="subcellular location">
    <subcellularLocation>
        <location evidence="1 5">Secreted</location>
    </subcellularLocation>
</comment>
<evidence type="ECO:0000256" key="6">
    <source>
        <dbReference type="SAM" id="MobiDB-lite"/>
    </source>
</evidence>
<sequence length="186" mass="20967">MRLSSFLLVATAVLLSNCNATAASGKEDQVMTSADAAVPVRALEATNGKRSLRYYDEDNEDDKYDQKNGKYDKDEDGEERSVMTAEQIAKWTAKANEWVALKKTPASIKDKLTAQNGVMSDKNTRSTTYSRLHGRRESTGARQTLGANWQEVFQLKIPLILFPPHLVYAVFLFCFVFFGWTRNSLR</sequence>
<dbReference type="AlphaFoldDB" id="A0AAD9GYJ3"/>
<keyword evidence="3 5" id="KW-0964">Secreted</keyword>
<evidence type="ECO:0000256" key="1">
    <source>
        <dbReference type="ARBA" id="ARBA00004613"/>
    </source>
</evidence>
<comment type="domain">
    <text evidence="5">The RxLR-dEER motif acts to carry the protein into the host cell cytoplasm through binding to cell surface phosphatidylinositol-3-phosphate.</text>
</comment>
<dbReference type="Pfam" id="PF16810">
    <property type="entry name" value="RXLR"/>
    <property type="match status" value="1"/>
</dbReference>
<comment type="function">
    <text evidence="5">Effector that suppresses plant defense responses during pathogen infection.</text>
</comment>
<dbReference type="EMBL" id="JASMQC010000003">
    <property type="protein sequence ID" value="KAK1946618.1"/>
    <property type="molecule type" value="Genomic_DNA"/>
</dbReference>
<name>A0AAD9GYJ3_9STRA</name>
<feature type="signal peptide" evidence="5">
    <location>
        <begin position="1"/>
        <end position="25"/>
    </location>
</feature>
<feature type="region of interest" description="Disordered" evidence="6">
    <location>
        <begin position="55"/>
        <end position="79"/>
    </location>
</feature>
<protein>
    <recommendedName>
        <fullName evidence="5">RxLR effector protein</fullName>
    </recommendedName>
</protein>
<accession>A0AAD9GYJ3</accession>
<reference evidence="8" key="1">
    <citation type="submission" date="2023-08" db="EMBL/GenBank/DDBJ databases">
        <title>Reference Genome Resource for the Citrus Pathogen Phytophthora citrophthora.</title>
        <authorList>
            <person name="Moller H."/>
            <person name="Coetzee B."/>
            <person name="Rose L.J."/>
            <person name="Van Niekerk J.M."/>
        </authorList>
    </citation>
    <scope>NUCLEOTIDE SEQUENCE</scope>
    <source>
        <strain evidence="8">STE-U-9442</strain>
    </source>
</reference>
<evidence type="ECO:0000256" key="5">
    <source>
        <dbReference type="RuleBase" id="RU367124"/>
    </source>
</evidence>
<keyword evidence="7" id="KW-0472">Membrane</keyword>
<comment type="caution">
    <text evidence="8">The sequence shown here is derived from an EMBL/GenBank/DDBJ whole genome shotgun (WGS) entry which is preliminary data.</text>
</comment>
<gene>
    <name evidence="8" type="ORF">P3T76_002170</name>
</gene>
<evidence type="ECO:0000256" key="7">
    <source>
        <dbReference type="SAM" id="Phobius"/>
    </source>
</evidence>
<evidence type="ECO:0000313" key="8">
    <source>
        <dbReference type="EMBL" id="KAK1946618.1"/>
    </source>
</evidence>
<keyword evidence="7" id="KW-1133">Transmembrane helix</keyword>
<comment type="similarity">
    <text evidence="2 5">Belongs to the RxLR effector family.</text>
</comment>
<evidence type="ECO:0000256" key="4">
    <source>
        <dbReference type="ARBA" id="ARBA00022729"/>
    </source>
</evidence>
<feature type="transmembrane region" description="Helical" evidence="7">
    <location>
        <begin position="160"/>
        <end position="180"/>
    </location>
</feature>
<keyword evidence="4 5" id="KW-0732">Signal</keyword>
<keyword evidence="7" id="KW-0812">Transmembrane</keyword>
<dbReference type="GO" id="GO:0005576">
    <property type="term" value="C:extracellular region"/>
    <property type="evidence" value="ECO:0007669"/>
    <property type="project" value="UniProtKB-SubCell"/>
</dbReference>
<organism evidence="8 9">
    <name type="scientific">Phytophthora citrophthora</name>
    <dbReference type="NCBI Taxonomy" id="4793"/>
    <lineage>
        <taxon>Eukaryota</taxon>
        <taxon>Sar</taxon>
        <taxon>Stramenopiles</taxon>
        <taxon>Oomycota</taxon>
        <taxon>Peronosporomycetes</taxon>
        <taxon>Peronosporales</taxon>
        <taxon>Peronosporaceae</taxon>
        <taxon>Phytophthora</taxon>
    </lineage>
</organism>
<proteinExistence type="inferred from homology"/>
<feature type="chain" id="PRO_5041781721" description="RxLR effector protein" evidence="5">
    <location>
        <begin position="26"/>
        <end position="186"/>
    </location>
</feature>
<evidence type="ECO:0000256" key="3">
    <source>
        <dbReference type="ARBA" id="ARBA00022525"/>
    </source>
</evidence>
<keyword evidence="9" id="KW-1185">Reference proteome</keyword>
<feature type="compositionally biased region" description="Basic and acidic residues" evidence="6">
    <location>
        <begin position="64"/>
        <end position="73"/>
    </location>
</feature>
<evidence type="ECO:0000313" key="9">
    <source>
        <dbReference type="Proteomes" id="UP001259832"/>
    </source>
</evidence>
<dbReference type="InterPro" id="IPR031825">
    <property type="entry name" value="RXLR"/>
</dbReference>
<evidence type="ECO:0000256" key="2">
    <source>
        <dbReference type="ARBA" id="ARBA00010400"/>
    </source>
</evidence>
<dbReference type="Proteomes" id="UP001259832">
    <property type="component" value="Unassembled WGS sequence"/>
</dbReference>